<dbReference type="Proteomes" id="UP001634394">
    <property type="component" value="Unassembled WGS sequence"/>
</dbReference>
<keyword evidence="2" id="KW-1185">Reference proteome</keyword>
<evidence type="ECO:0000313" key="1">
    <source>
        <dbReference type="EMBL" id="KAL3863299.1"/>
    </source>
</evidence>
<evidence type="ECO:0000313" key="2">
    <source>
        <dbReference type="Proteomes" id="UP001634394"/>
    </source>
</evidence>
<protein>
    <submittedName>
        <fullName evidence="1">Uncharacterized protein</fullName>
    </submittedName>
</protein>
<dbReference type="AlphaFoldDB" id="A0ABD3VNX4"/>
<organism evidence="1 2">
    <name type="scientific">Sinanodonta woodiana</name>
    <name type="common">Chinese pond mussel</name>
    <name type="synonym">Anodonta woodiana</name>
    <dbReference type="NCBI Taxonomy" id="1069815"/>
    <lineage>
        <taxon>Eukaryota</taxon>
        <taxon>Metazoa</taxon>
        <taxon>Spiralia</taxon>
        <taxon>Lophotrochozoa</taxon>
        <taxon>Mollusca</taxon>
        <taxon>Bivalvia</taxon>
        <taxon>Autobranchia</taxon>
        <taxon>Heteroconchia</taxon>
        <taxon>Palaeoheterodonta</taxon>
        <taxon>Unionida</taxon>
        <taxon>Unionoidea</taxon>
        <taxon>Unionidae</taxon>
        <taxon>Unioninae</taxon>
        <taxon>Sinanodonta</taxon>
    </lineage>
</organism>
<name>A0ABD3VNX4_SINWO</name>
<gene>
    <name evidence="1" type="ORF">ACJMK2_005064</name>
</gene>
<sequence length="54" mass="6179">SYFRHSDFSPKVIIAHLPEGKPETEYRVGLQVNVDDEYGTTIVTPQLYAKAMYC</sequence>
<proteinExistence type="predicted"/>
<dbReference type="EMBL" id="JBJQND010000010">
    <property type="protein sequence ID" value="KAL3863299.1"/>
    <property type="molecule type" value="Genomic_DNA"/>
</dbReference>
<accession>A0ABD3VNX4</accession>
<comment type="caution">
    <text evidence="1">The sequence shown here is derived from an EMBL/GenBank/DDBJ whole genome shotgun (WGS) entry which is preliminary data.</text>
</comment>
<reference evidence="1 2" key="1">
    <citation type="submission" date="2024-11" db="EMBL/GenBank/DDBJ databases">
        <title>Chromosome-level genome assembly of the freshwater bivalve Anodonta woodiana.</title>
        <authorList>
            <person name="Chen X."/>
        </authorList>
    </citation>
    <scope>NUCLEOTIDE SEQUENCE [LARGE SCALE GENOMIC DNA]</scope>
    <source>
        <strain evidence="1">MN2024</strain>
        <tissue evidence="1">Gills</tissue>
    </source>
</reference>
<feature type="non-terminal residue" evidence="1">
    <location>
        <position position="1"/>
    </location>
</feature>